<dbReference type="EMBL" id="JAYMYS010000007">
    <property type="protein sequence ID" value="KAK7386474.1"/>
    <property type="molecule type" value="Genomic_DNA"/>
</dbReference>
<protein>
    <submittedName>
        <fullName evidence="2">Uncharacterized protein</fullName>
    </submittedName>
</protein>
<organism evidence="2 3">
    <name type="scientific">Psophocarpus tetragonolobus</name>
    <name type="common">Winged bean</name>
    <name type="synonym">Dolichos tetragonolobus</name>
    <dbReference type="NCBI Taxonomy" id="3891"/>
    <lineage>
        <taxon>Eukaryota</taxon>
        <taxon>Viridiplantae</taxon>
        <taxon>Streptophyta</taxon>
        <taxon>Embryophyta</taxon>
        <taxon>Tracheophyta</taxon>
        <taxon>Spermatophyta</taxon>
        <taxon>Magnoliopsida</taxon>
        <taxon>eudicotyledons</taxon>
        <taxon>Gunneridae</taxon>
        <taxon>Pentapetalae</taxon>
        <taxon>rosids</taxon>
        <taxon>fabids</taxon>
        <taxon>Fabales</taxon>
        <taxon>Fabaceae</taxon>
        <taxon>Papilionoideae</taxon>
        <taxon>50 kb inversion clade</taxon>
        <taxon>NPAAA clade</taxon>
        <taxon>indigoferoid/millettioid clade</taxon>
        <taxon>Phaseoleae</taxon>
        <taxon>Psophocarpus</taxon>
    </lineage>
</organism>
<dbReference type="AlphaFoldDB" id="A0AAN9XB26"/>
<name>A0AAN9XB26_PSOTE</name>
<evidence type="ECO:0000313" key="3">
    <source>
        <dbReference type="Proteomes" id="UP001386955"/>
    </source>
</evidence>
<comment type="caution">
    <text evidence="2">The sequence shown here is derived from an EMBL/GenBank/DDBJ whole genome shotgun (WGS) entry which is preliminary data.</text>
</comment>
<reference evidence="2 3" key="1">
    <citation type="submission" date="2024-01" db="EMBL/GenBank/DDBJ databases">
        <title>The genomes of 5 underutilized Papilionoideae crops provide insights into root nodulation and disease resistanc.</title>
        <authorList>
            <person name="Jiang F."/>
        </authorList>
    </citation>
    <scope>NUCLEOTIDE SEQUENCE [LARGE SCALE GENOMIC DNA]</scope>
    <source>
        <strain evidence="2">DUOXIRENSHENG_FW03</strain>
        <tissue evidence="2">Leaves</tissue>
    </source>
</reference>
<keyword evidence="3" id="KW-1185">Reference proteome</keyword>
<accession>A0AAN9XB26</accession>
<evidence type="ECO:0000256" key="1">
    <source>
        <dbReference type="SAM" id="MobiDB-lite"/>
    </source>
</evidence>
<proteinExistence type="predicted"/>
<evidence type="ECO:0000313" key="2">
    <source>
        <dbReference type="EMBL" id="KAK7386474.1"/>
    </source>
</evidence>
<dbReference type="Proteomes" id="UP001386955">
    <property type="component" value="Unassembled WGS sequence"/>
</dbReference>
<gene>
    <name evidence="2" type="ORF">VNO78_26725</name>
</gene>
<feature type="region of interest" description="Disordered" evidence="1">
    <location>
        <begin position="32"/>
        <end position="71"/>
    </location>
</feature>
<sequence>MSVERDIMKDFDFKAMRASVTAVEKERATKAMEKLTKKKGGKRKETLKAPPIPKKTQKDVPRVGGQARQAETRTLVVPSSLSMTSVVSASAMSPSLVVVLLCLLPIAVQAPLSLIEAKWYIITTRRGWPALITAP</sequence>